<dbReference type="Pfam" id="PF12686">
    <property type="entry name" value="DUF3800"/>
    <property type="match status" value="1"/>
</dbReference>
<accession>A0A366MDJ5</accession>
<reference evidence="1 2" key="1">
    <citation type="submission" date="2018-06" db="EMBL/GenBank/DDBJ databases">
        <title>Genomic insight into two independent archaeal endosymbiosis events.</title>
        <authorList>
            <person name="Lind A.E."/>
            <person name="Lewis W.H."/>
            <person name="Spang A."/>
            <person name="Guy L."/>
            <person name="Embley M.T."/>
            <person name="Ettema T.J.G."/>
        </authorList>
    </citation>
    <scope>NUCLEOTIDE SEQUENCE [LARGE SCALE GENOMIC DNA]</scope>
    <source>
        <strain evidence="1">NOE</strain>
    </source>
</reference>
<organism evidence="1 2">
    <name type="scientific">Candidatus Methanobinarius endosymbioticus</name>
    <dbReference type="NCBI Taxonomy" id="2006182"/>
    <lineage>
        <taxon>Archaea</taxon>
        <taxon>Methanobacteriati</taxon>
        <taxon>Methanobacteriota</taxon>
        <taxon>Methanomada group</taxon>
        <taxon>Methanobacteria</taxon>
        <taxon>Methanobacteriales</taxon>
        <taxon>Methanobacteriaceae</taxon>
        <taxon>Candidatus Methanobinarius</taxon>
    </lineage>
</organism>
<dbReference type="EMBL" id="NIZT01000008">
    <property type="protein sequence ID" value="RBQ24255.1"/>
    <property type="molecule type" value="Genomic_DNA"/>
</dbReference>
<keyword evidence="2" id="KW-1185">Reference proteome</keyword>
<dbReference type="Proteomes" id="UP000253099">
    <property type="component" value="Unassembled WGS sequence"/>
</dbReference>
<proteinExistence type="predicted"/>
<protein>
    <submittedName>
        <fullName evidence="1">Uncharacterized protein</fullName>
    </submittedName>
</protein>
<evidence type="ECO:0000313" key="1">
    <source>
        <dbReference type="EMBL" id="RBQ24255.1"/>
    </source>
</evidence>
<evidence type="ECO:0000313" key="2">
    <source>
        <dbReference type="Proteomes" id="UP000253099"/>
    </source>
</evidence>
<name>A0A366MDJ5_9EURY</name>
<comment type="caution">
    <text evidence="1">The sequence shown here is derived from an EMBL/GenBank/DDBJ whole genome shotgun (WGS) entry which is preliminary data.</text>
</comment>
<dbReference type="AlphaFoldDB" id="A0A366MDJ5"/>
<dbReference type="InterPro" id="IPR024524">
    <property type="entry name" value="DUF3800"/>
</dbReference>
<gene>
    <name evidence="1" type="ORF">ALNOE001_03800</name>
</gene>
<sequence>MIFNKKEINNLNKVKYDNKNEIYINIVSSLILEANIQSIFSLKLDRFVPHYYKDSFKEIILKNVKYNENSKVSFVDSVQYKGIQIADILSWCLFFKILKIINHSI</sequence>